<gene>
    <name evidence="1" type="ORF">llap_20101</name>
</gene>
<dbReference type="Proteomes" id="UP000233556">
    <property type="component" value="Unassembled WGS sequence"/>
</dbReference>
<protein>
    <submittedName>
        <fullName evidence="1">Uncharacterized protein</fullName>
    </submittedName>
</protein>
<sequence>MGFRDSSKPGHQYMLGPAQLESYFAEKDMWVLVDNKLNMSQQFALAPKKDNGILGCIRRSVASMSREAILPLYSVLVKPHLESCVHFWAPQYKRDMDILERVQQRATNVIKGLTYGAPHI</sequence>
<evidence type="ECO:0000313" key="2">
    <source>
        <dbReference type="Proteomes" id="UP000233556"/>
    </source>
</evidence>
<proteinExistence type="predicted"/>
<dbReference type="OrthoDB" id="426210at2759"/>
<dbReference type="AlphaFoldDB" id="A0A2I0T717"/>
<reference evidence="2" key="1">
    <citation type="submission" date="2017-11" db="EMBL/GenBank/DDBJ databases">
        <authorList>
            <person name="Lima N.C."/>
            <person name="Parody-Merino A.M."/>
            <person name="Battley P.F."/>
            <person name="Fidler A.E."/>
            <person name="Prosdocimi F."/>
        </authorList>
    </citation>
    <scope>NUCLEOTIDE SEQUENCE [LARGE SCALE GENOMIC DNA]</scope>
</reference>
<evidence type="ECO:0000313" key="1">
    <source>
        <dbReference type="EMBL" id="PKU29595.1"/>
    </source>
</evidence>
<organism evidence="1 2">
    <name type="scientific">Limosa lapponica baueri</name>
    <dbReference type="NCBI Taxonomy" id="1758121"/>
    <lineage>
        <taxon>Eukaryota</taxon>
        <taxon>Metazoa</taxon>
        <taxon>Chordata</taxon>
        <taxon>Craniata</taxon>
        <taxon>Vertebrata</taxon>
        <taxon>Euteleostomi</taxon>
        <taxon>Archelosauria</taxon>
        <taxon>Archosauria</taxon>
        <taxon>Dinosauria</taxon>
        <taxon>Saurischia</taxon>
        <taxon>Theropoda</taxon>
        <taxon>Coelurosauria</taxon>
        <taxon>Aves</taxon>
        <taxon>Neognathae</taxon>
        <taxon>Neoaves</taxon>
        <taxon>Charadriiformes</taxon>
        <taxon>Scolopacidae</taxon>
        <taxon>Limosa</taxon>
    </lineage>
</organism>
<keyword evidence="2" id="KW-1185">Reference proteome</keyword>
<accession>A0A2I0T717</accession>
<dbReference type="PANTHER" id="PTHR33332">
    <property type="entry name" value="REVERSE TRANSCRIPTASE DOMAIN-CONTAINING PROTEIN"/>
    <property type="match status" value="1"/>
</dbReference>
<dbReference type="EMBL" id="KZ516664">
    <property type="protein sequence ID" value="PKU29595.1"/>
    <property type="molecule type" value="Genomic_DNA"/>
</dbReference>
<reference evidence="2" key="2">
    <citation type="submission" date="2017-12" db="EMBL/GenBank/DDBJ databases">
        <title>Genome sequence of the Bar-tailed Godwit (Limosa lapponica baueri).</title>
        <authorList>
            <person name="Lima N.C.B."/>
            <person name="Parody-Merino A.M."/>
            <person name="Battley P.F."/>
            <person name="Fidler A.E."/>
            <person name="Prosdocimi F."/>
        </authorList>
    </citation>
    <scope>NUCLEOTIDE SEQUENCE [LARGE SCALE GENOMIC DNA]</scope>
</reference>
<name>A0A2I0T717_LIMLA</name>